<sequence length="112" mass="12996">MAVKEFSSQQQQTVDYSQVVQSASFQQLMREKRAFILPFSLFFLAFYFTLPILTSYSTVLNTPAFGSISWAWVFAFAQFIMTWTLCMLYSKRAARFDEMVEKIKQEVKGGNV</sequence>
<keyword evidence="1" id="KW-0472">Membrane</keyword>
<name>A0A840DRG7_9BACL</name>
<comment type="caution">
    <text evidence="2">The sequence shown here is derived from an EMBL/GenBank/DDBJ whole genome shotgun (WGS) entry which is preliminary data.</text>
</comment>
<feature type="transmembrane region" description="Helical" evidence="1">
    <location>
        <begin position="68"/>
        <end position="89"/>
    </location>
</feature>
<dbReference type="Pfam" id="PF04341">
    <property type="entry name" value="DUF485"/>
    <property type="match status" value="1"/>
</dbReference>
<dbReference type="AlphaFoldDB" id="A0A840DRG7"/>
<dbReference type="EMBL" id="JACIDE010000012">
    <property type="protein sequence ID" value="MBB4074253.1"/>
    <property type="molecule type" value="Genomic_DNA"/>
</dbReference>
<evidence type="ECO:0000313" key="2">
    <source>
        <dbReference type="EMBL" id="MBB4074253.1"/>
    </source>
</evidence>
<dbReference type="InterPro" id="IPR007436">
    <property type="entry name" value="DUF485"/>
</dbReference>
<proteinExistence type="predicted"/>
<dbReference type="PANTHER" id="PTHR38441">
    <property type="entry name" value="INTEGRAL MEMBRANE PROTEIN-RELATED"/>
    <property type="match status" value="1"/>
</dbReference>
<dbReference type="Proteomes" id="UP000559598">
    <property type="component" value="Unassembled WGS sequence"/>
</dbReference>
<keyword evidence="3" id="KW-1185">Reference proteome</keyword>
<keyword evidence="1" id="KW-0812">Transmembrane</keyword>
<gene>
    <name evidence="2" type="ORF">GGR02_002018</name>
</gene>
<protein>
    <submittedName>
        <fullName evidence="2">Uncharacterized membrane protein (DUF485 family)</fullName>
    </submittedName>
</protein>
<dbReference type="RefSeq" id="WP_183184538.1">
    <property type="nucleotide sequence ID" value="NZ_BMNP01000011.1"/>
</dbReference>
<accession>A0A840DRG7</accession>
<feature type="transmembrane region" description="Helical" evidence="1">
    <location>
        <begin position="34"/>
        <end position="56"/>
    </location>
</feature>
<dbReference type="PANTHER" id="PTHR38441:SF1">
    <property type="entry name" value="MEMBRANE PROTEIN"/>
    <property type="match status" value="1"/>
</dbReference>
<keyword evidence="1" id="KW-1133">Transmembrane helix</keyword>
<reference evidence="2 3" key="1">
    <citation type="submission" date="2020-08" db="EMBL/GenBank/DDBJ databases">
        <title>Genomic Encyclopedia of Type Strains, Phase IV (KMG-IV): sequencing the most valuable type-strain genomes for metagenomic binning, comparative biology and taxonomic classification.</title>
        <authorList>
            <person name="Goeker M."/>
        </authorList>
    </citation>
    <scope>NUCLEOTIDE SEQUENCE [LARGE SCALE GENOMIC DNA]</scope>
    <source>
        <strain evidence="2 3">DSM 17075</strain>
    </source>
</reference>
<evidence type="ECO:0000313" key="3">
    <source>
        <dbReference type="Proteomes" id="UP000559598"/>
    </source>
</evidence>
<evidence type="ECO:0000256" key="1">
    <source>
        <dbReference type="SAM" id="Phobius"/>
    </source>
</evidence>
<organism evidence="2 3">
    <name type="scientific">Anoxybacteroides voinovskiense</name>
    <dbReference type="NCBI Taxonomy" id="230470"/>
    <lineage>
        <taxon>Bacteria</taxon>
        <taxon>Bacillati</taxon>
        <taxon>Bacillota</taxon>
        <taxon>Bacilli</taxon>
        <taxon>Bacillales</taxon>
        <taxon>Anoxybacillaceae</taxon>
        <taxon>Anoxybacteroides</taxon>
    </lineage>
</organism>